<reference evidence="1 2" key="1">
    <citation type="journal article" date="2017" name="Mol. Plant">
        <title>The Genome of Medicinal Plant Macleaya cordata Provides New Insights into Benzylisoquinoline Alkaloids Metabolism.</title>
        <authorList>
            <person name="Liu X."/>
            <person name="Liu Y."/>
            <person name="Huang P."/>
            <person name="Ma Y."/>
            <person name="Qing Z."/>
            <person name="Tang Q."/>
            <person name="Cao H."/>
            <person name="Cheng P."/>
            <person name="Zheng Y."/>
            <person name="Yuan Z."/>
            <person name="Zhou Y."/>
            <person name="Liu J."/>
            <person name="Tang Z."/>
            <person name="Zhuo Y."/>
            <person name="Zhang Y."/>
            <person name="Yu L."/>
            <person name="Huang J."/>
            <person name="Yang P."/>
            <person name="Peng Q."/>
            <person name="Zhang J."/>
            <person name="Jiang W."/>
            <person name="Zhang Z."/>
            <person name="Lin K."/>
            <person name="Ro D.K."/>
            <person name="Chen X."/>
            <person name="Xiong X."/>
            <person name="Shang Y."/>
            <person name="Huang S."/>
            <person name="Zeng J."/>
        </authorList>
    </citation>
    <scope>NUCLEOTIDE SEQUENCE [LARGE SCALE GENOMIC DNA]</scope>
    <source>
        <strain evidence="2">cv. BLH2017</strain>
        <tissue evidence="1">Root</tissue>
    </source>
</reference>
<sequence length="71" mass="8082">MGRSGGLRRCSLRLRRTFENCHTVPPQNGEASKTLSIRETTIHNLHLDLLRSHGSNGTWSFPNLRSSDRHD</sequence>
<accession>A0A200QZ44</accession>
<organism evidence="1 2">
    <name type="scientific">Macleaya cordata</name>
    <name type="common">Five-seeded plume-poppy</name>
    <name type="synonym">Bocconia cordata</name>
    <dbReference type="NCBI Taxonomy" id="56857"/>
    <lineage>
        <taxon>Eukaryota</taxon>
        <taxon>Viridiplantae</taxon>
        <taxon>Streptophyta</taxon>
        <taxon>Embryophyta</taxon>
        <taxon>Tracheophyta</taxon>
        <taxon>Spermatophyta</taxon>
        <taxon>Magnoliopsida</taxon>
        <taxon>Ranunculales</taxon>
        <taxon>Papaveraceae</taxon>
        <taxon>Papaveroideae</taxon>
        <taxon>Macleaya</taxon>
    </lineage>
</organism>
<name>A0A200QZ44_MACCD</name>
<gene>
    <name evidence="1" type="ORF">BVC80_1317g14</name>
</gene>
<dbReference type="Proteomes" id="UP000195402">
    <property type="component" value="Unassembled WGS sequence"/>
</dbReference>
<evidence type="ECO:0000313" key="2">
    <source>
        <dbReference type="Proteomes" id="UP000195402"/>
    </source>
</evidence>
<evidence type="ECO:0000313" key="1">
    <source>
        <dbReference type="EMBL" id="OVA15691.1"/>
    </source>
</evidence>
<dbReference type="AlphaFoldDB" id="A0A200QZ44"/>
<protein>
    <submittedName>
        <fullName evidence="1">Uncharacterized protein</fullName>
    </submittedName>
</protein>
<keyword evidence="2" id="KW-1185">Reference proteome</keyword>
<comment type="caution">
    <text evidence="1">The sequence shown here is derived from an EMBL/GenBank/DDBJ whole genome shotgun (WGS) entry which is preliminary data.</text>
</comment>
<dbReference type="InParanoid" id="A0A200QZ44"/>
<proteinExistence type="predicted"/>
<dbReference type="EMBL" id="MVGT01000740">
    <property type="protein sequence ID" value="OVA15691.1"/>
    <property type="molecule type" value="Genomic_DNA"/>
</dbReference>